<sequence>MRIQRYNWERNIKKMTDSICHSAPPGQGTEFVGNSLQATFDMIMLGTISTLFSLGTPG</sequence>
<reference evidence="1" key="1">
    <citation type="submission" date="2014-12" db="EMBL/GenBank/DDBJ databases">
        <title>Insight into the proteome of Arion vulgaris.</title>
        <authorList>
            <person name="Aradska J."/>
            <person name="Bulat T."/>
            <person name="Smidak R."/>
            <person name="Sarate P."/>
            <person name="Gangsoo J."/>
            <person name="Sialana F."/>
            <person name="Bilban M."/>
            <person name="Lubec G."/>
        </authorList>
    </citation>
    <scope>NUCLEOTIDE SEQUENCE</scope>
    <source>
        <tissue evidence="1">Skin</tissue>
    </source>
</reference>
<proteinExistence type="predicted"/>
<gene>
    <name evidence="1" type="primary">ORF76557</name>
</gene>
<name>A0A0B6ZQW4_9EUPU</name>
<dbReference type="EMBL" id="HACG01024144">
    <property type="protein sequence ID" value="CEK71009.1"/>
    <property type="molecule type" value="Transcribed_RNA"/>
</dbReference>
<organism evidence="1">
    <name type="scientific">Arion vulgaris</name>
    <dbReference type="NCBI Taxonomy" id="1028688"/>
    <lineage>
        <taxon>Eukaryota</taxon>
        <taxon>Metazoa</taxon>
        <taxon>Spiralia</taxon>
        <taxon>Lophotrochozoa</taxon>
        <taxon>Mollusca</taxon>
        <taxon>Gastropoda</taxon>
        <taxon>Heterobranchia</taxon>
        <taxon>Euthyneura</taxon>
        <taxon>Panpulmonata</taxon>
        <taxon>Eupulmonata</taxon>
        <taxon>Stylommatophora</taxon>
        <taxon>Helicina</taxon>
        <taxon>Arionoidea</taxon>
        <taxon>Arionidae</taxon>
        <taxon>Arion</taxon>
    </lineage>
</organism>
<evidence type="ECO:0000313" key="1">
    <source>
        <dbReference type="EMBL" id="CEK71009.1"/>
    </source>
</evidence>
<dbReference type="AlphaFoldDB" id="A0A0B6ZQW4"/>
<accession>A0A0B6ZQW4</accession>
<protein>
    <submittedName>
        <fullName evidence="1">Uncharacterized protein</fullName>
    </submittedName>
</protein>